<proteinExistence type="predicted"/>
<organism evidence="2 3">
    <name type="scientific">Heterodera trifolii</name>
    <dbReference type="NCBI Taxonomy" id="157864"/>
    <lineage>
        <taxon>Eukaryota</taxon>
        <taxon>Metazoa</taxon>
        <taxon>Ecdysozoa</taxon>
        <taxon>Nematoda</taxon>
        <taxon>Chromadorea</taxon>
        <taxon>Rhabditida</taxon>
        <taxon>Tylenchina</taxon>
        <taxon>Tylenchomorpha</taxon>
        <taxon>Tylenchoidea</taxon>
        <taxon>Heteroderidae</taxon>
        <taxon>Heteroderinae</taxon>
        <taxon>Heterodera</taxon>
    </lineage>
</organism>
<name>A0ABD2M204_9BILA</name>
<dbReference type="EMBL" id="JBICBT010000184">
    <property type="protein sequence ID" value="KAL3121545.1"/>
    <property type="molecule type" value="Genomic_DNA"/>
</dbReference>
<evidence type="ECO:0000313" key="2">
    <source>
        <dbReference type="EMBL" id="KAL3121545.1"/>
    </source>
</evidence>
<reference evidence="2 3" key="1">
    <citation type="submission" date="2024-10" db="EMBL/GenBank/DDBJ databases">
        <authorList>
            <person name="Kim D."/>
        </authorList>
    </citation>
    <scope>NUCLEOTIDE SEQUENCE [LARGE SCALE GENOMIC DNA]</scope>
    <source>
        <strain evidence="2">BH-2024</strain>
    </source>
</reference>
<feature type="compositionally biased region" description="Polar residues" evidence="1">
    <location>
        <begin position="1"/>
        <end position="17"/>
    </location>
</feature>
<gene>
    <name evidence="2" type="ORF">niasHT_009022</name>
</gene>
<dbReference type="AlphaFoldDB" id="A0ABD2M204"/>
<dbReference type="Proteomes" id="UP001620626">
    <property type="component" value="Unassembled WGS sequence"/>
</dbReference>
<comment type="caution">
    <text evidence="2">The sequence shown here is derived from an EMBL/GenBank/DDBJ whole genome shotgun (WGS) entry which is preliminary data.</text>
</comment>
<sequence>MHQKQTNNELNIRDNQGSAGGQGTRQTVPLDDDKPNHGSAGGQGTRQTVPLYDNKPNHGSAGGEGTSQTVPLYDNKPNHGSAGGEGTSQTVPLDDKEALALAIKDLTTATNTLTMTMALAIKDQTLATNALTMTVQKFSLDVRQMKEMTEIDTQTKRQLIRSLDMLARDLNNYNNTRGGGAQGIARNLLNRIDPQMLLELLRILRHQ</sequence>
<accession>A0ABD2M204</accession>
<protein>
    <submittedName>
        <fullName evidence="2">Uncharacterized protein</fullName>
    </submittedName>
</protein>
<keyword evidence="3" id="KW-1185">Reference proteome</keyword>
<evidence type="ECO:0000256" key="1">
    <source>
        <dbReference type="SAM" id="MobiDB-lite"/>
    </source>
</evidence>
<evidence type="ECO:0000313" key="3">
    <source>
        <dbReference type="Proteomes" id="UP001620626"/>
    </source>
</evidence>
<feature type="region of interest" description="Disordered" evidence="1">
    <location>
        <begin position="1"/>
        <end position="91"/>
    </location>
</feature>